<comment type="similarity">
    <text evidence="1">Belongs to the zinc-associated anti-sigma factor (ZAS) superfamily. Anti-sigma-W factor family.</text>
</comment>
<keyword evidence="3" id="KW-1133">Transmembrane helix</keyword>
<dbReference type="Pfam" id="PF13490">
    <property type="entry name" value="zf-HC2"/>
    <property type="match status" value="1"/>
</dbReference>
<feature type="domain" description="Putative zinc-finger" evidence="4">
    <location>
        <begin position="5"/>
        <end position="37"/>
    </location>
</feature>
<dbReference type="InterPro" id="IPR041916">
    <property type="entry name" value="Anti_sigma_zinc_sf"/>
</dbReference>
<keyword evidence="3" id="KW-0472">Membrane</keyword>
<evidence type="ECO:0000313" key="5">
    <source>
        <dbReference type="EMBL" id="MDE5416118.1"/>
    </source>
</evidence>
<evidence type="ECO:0000313" key="6">
    <source>
        <dbReference type="Proteomes" id="UP001148125"/>
    </source>
</evidence>
<dbReference type="Gene3D" id="1.10.10.1320">
    <property type="entry name" value="Anti-sigma factor, zinc-finger domain"/>
    <property type="match status" value="1"/>
</dbReference>
<dbReference type="InterPro" id="IPR027383">
    <property type="entry name" value="Znf_put"/>
</dbReference>
<accession>A0ABT5VKZ2</accession>
<evidence type="ECO:0000256" key="2">
    <source>
        <dbReference type="ARBA" id="ARBA00024438"/>
    </source>
</evidence>
<organism evidence="5 6">
    <name type="scientific">Alkalihalobacterium chitinilyticum</name>
    <dbReference type="NCBI Taxonomy" id="2980103"/>
    <lineage>
        <taxon>Bacteria</taxon>
        <taxon>Bacillati</taxon>
        <taxon>Bacillota</taxon>
        <taxon>Bacilli</taxon>
        <taxon>Bacillales</taxon>
        <taxon>Bacillaceae</taxon>
        <taxon>Alkalihalobacterium</taxon>
    </lineage>
</organism>
<feature type="transmembrane region" description="Helical" evidence="3">
    <location>
        <begin position="90"/>
        <end position="110"/>
    </location>
</feature>
<proteinExistence type="inferred from homology"/>
<protein>
    <recommendedName>
        <fullName evidence="2">Anti-sigma-W factor RsiW</fullName>
    </recommendedName>
</protein>
<dbReference type="Proteomes" id="UP001148125">
    <property type="component" value="Unassembled WGS sequence"/>
</dbReference>
<evidence type="ECO:0000256" key="3">
    <source>
        <dbReference type="SAM" id="Phobius"/>
    </source>
</evidence>
<keyword evidence="3" id="KW-0812">Transmembrane</keyword>
<dbReference type="RefSeq" id="WP_275120705.1">
    <property type="nucleotide sequence ID" value="NZ_JAOTPO010000026.1"/>
</dbReference>
<keyword evidence="6" id="KW-1185">Reference proteome</keyword>
<name>A0ABT5VKZ2_9BACI</name>
<evidence type="ECO:0000256" key="1">
    <source>
        <dbReference type="ARBA" id="ARBA00024353"/>
    </source>
</evidence>
<sequence length="213" mass="24076">MACERQYVLLMHKYFDGEASEKERAELYKHINHCEVCSEHYNELKRTIAFVQSSSHISAPSDFTANVLKQLPESKKATSRAWKRWVRRHPFLVAAALFIVFMSSSIVSIWNHQEGQLMVSGAGNFQIDKETGTVVVPEGEVVEGDLTIRNGKLEVAGEVNGSILLINSEQYLASAGSVSGEIKEINQVLEWTWYHIKEFLLEVINVFDGEKES</sequence>
<dbReference type="EMBL" id="JAOTPO010000026">
    <property type="protein sequence ID" value="MDE5416118.1"/>
    <property type="molecule type" value="Genomic_DNA"/>
</dbReference>
<gene>
    <name evidence="5" type="ORF">N7Z68_22640</name>
</gene>
<comment type="caution">
    <text evidence="5">The sequence shown here is derived from an EMBL/GenBank/DDBJ whole genome shotgun (WGS) entry which is preliminary data.</text>
</comment>
<reference evidence="5" key="1">
    <citation type="submission" date="2024-05" db="EMBL/GenBank/DDBJ databases">
        <title>Alkalihalobacillus sp. strain MEB203 novel alkaliphilic bacterium from Lonar Lake, India.</title>
        <authorList>
            <person name="Joshi A."/>
            <person name="Thite S."/>
            <person name="Mengade P."/>
        </authorList>
    </citation>
    <scope>NUCLEOTIDE SEQUENCE</scope>
    <source>
        <strain evidence="5">MEB 203</strain>
    </source>
</reference>
<evidence type="ECO:0000259" key="4">
    <source>
        <dbReference type="Pfam" id="PF13490"/>
    </source>
</evidence>